<comment type="function">
    <text evidence="3">Required for maturation of 30S ribosomal subunits.</text>
</comment>
<dbReference type="InterPro" id="IPR035956">
    <property type="entry name" value="RimP_N_sf"/>
</dbReference>
<comment type="subcellular location">
    <subcellularLocation>
        <location evidence="3">Cytoplasm</location>
    </subcellularLocation>
</comment>
<dbReference type="PANTHER" id="PTHR33867">
    <property type="entry name" value="RIBOSOME MATURATION FACTOR RIMP"/>
    <property type="match status" value="1"/>
</dbReference>
<evidence type="ECO:0000256" key="1">
    <source>
        <dbReference type="ARBA" id="ARBA00022490"/>
    </source>
</evidence>
<gene>
    <name evidence="3" type="primary">rimP</name>
    <name evidence="7" type="ORF">GCM10010840_17810</name>
</gene>
<keyword evidence="1 3" id="KW-0963">Cytoplasm</keyword>
<dbReference type="Pfam" id="PF17384">
    <property type="entry name" value="DUF150_C"/>
    <property type="match status" value="1"/>
</dbReference>
<sequence length="195" mass="21196">MQDSPPLFVEGVVRWAARTGGPDNMNNNATDNSDGQTANNSAVKPDSQIARLQAIAQQGVQPLGFEVLEVQLQNAGGEPIVLVRIDRLDEQPVTMADLTGASRAAEAEFDRVDPIAGEYRLEFESPGAKRPLLRARHFERMVGLKARVRGDGQAFTAPIRAVDGENVTFDVDGDDVTLRAGTFTANLAEFPDRHR</sequence>
<feature type="domain" description="Ribosome maturation factor RimP C-terminal" evidence="6">
    <location>
        <begin position="132"/>
        <end position="178"/>
    </location>
</feature>
<dbReference type="InterPro" id="IPR028989">
    <property type="entry name" value="RimP_N"/>
</dbReference>
<evidence type="ECO:0000313" key="7">
    <source>
        <dbReference type="EMBL" id="GGL80360.1"/>
    </source>
</evidence>
<evidence type="ECO:0000256" key="2">
    <source>
        <dbReference type="ARBA" id="ARBA00022517"/>
    </source>
</evidence>
<dbReference type="NCBIfam" id="NF011239">
    <property type="entry name" value="PRK14645.1"/>
    <property type="match status" value="1"/>
</dbReference>
<dbReference type="Pfam" id="PF02576">
    <property type="entry name" value="RimP_N"/>
    <property type="match status" value="1"/>
</dbReference>
<protein>
    <recommendedName>
        <fullName evidence="3">Ribosome maturation factor RimP</fullName>
    </recommendedName>
</protein>
<proteinExistence type="inferred from homology"/>
<accession>A0ABQ2G846</accession>
<dbReference type="InterPro" id="IPR003728">
    <property type="entry name" value="Ribosome_maturation_RimP"/>
</dbReference>
<comment type="similarity">
    <text evidence="3">Belongs to the RimP family.</text>
</comment>
<feature type="domain" description="Ribosome maturation factor RimP N-terminal" evidence="5">
    <location>
        <begin position="57"/>
        <end position="128"/>
    </location>
</feature>
<comment type="caution">
    <text evidence="7">The sequence shown here is derived from an EMBL/GenBank/DDBJ whole genome shotgun (WGS) entry which is preliminary data.</text>
</comment>
<dbReference type="Proteomes" id="UP000639973">
    <property type="component" value="Unassembled WGS sequence"/>
</dbReference>
<evidence type="ECO:0000259" key="5">
    <source>
        <dbReference type="Pfam" id="PF02576"/>
    </source>
</evidence>
<dbReference type="PANTHER" id="PTHR33867:SF1">
    <property type="entry name" value="RIBOSOME MATURATION FACTOR RIMP"/>
    <property type="match status" value="1"/>
</dbReference>
<reference evidence="8" key="1">
    <citation type="journal article" date="2019" name="Int. J. Syst. Evol. Microbiol.">
        <title>The Global Catalogue of Microorganisms (GCM) 10K type strain sequencing project: providing services to taxonomists for standard genome sequencing and annotation.</title>
        <authorList>
            <consortium name="The Broad Institute Genomics Platform"/>
            <consortium name="The Broad Institute Genome Sequencing Center for Infectious Disease"/>
            <person name="Wu L."/>
            <person name="Ma J."/>
        </authorList>
    </citation>
    <scope>NUCLEOTIDE SEQUENCE [LARGE SCALE GENOMIC DNA]</scope>
    <source>
        <strain evidence="8">JCM 15442</strain>
    </source>
</reference>
<feature type="region of interest" description="Disordered" evidence="4">
    <location>
        <begin position="18"/>
        <end position="42"/>
    </location>
</feature>
<name>A0ABQ2G846_9DEIO</name>
<evidence type="ECO:0000256" key="4">
    <source>
        <dbReference type="SAM" id="MobiDB-lite"/>
    </source>
</evidence>
<keyword evidence="2 3" id="KW-0690">Ribosome biogenesis</keyword>
<evidence type="ECO:0000256" key="3">
    <source>
        <dbReference type="HAMAP-Rule" id="MF_01077"/>
    </source>
</evidence>
<dbReference type="EMBL" id="BMOL01000007">
    <property type="protein sequence ID" value="GGL80360.1"/>
    <property type="molecule type" value="Genomic_DNA"/>
</dbReference>
<dbReference type="Gene3D" id="3.30.300.70">
    <property type="entry name" value="RimP-like superfamily, N-terminal"/>
    <property type="match status" value="1"/>
</dbReference>
<dbReference type="SUPFAM" id="SSF75420">
    <property type="entry name" value="YhbC-like, N-terminal domain"/>
    <property type="match status" value="1"/>
</dbReference>
<feature type="compositionally biased region" description="Polar residues" evidence="4">
    <location>
        <begin position="24"/>
        <end position="42"/>
    </location>
</feature>
<dbReference type="InterPro" id="IPR028998">
    <property type="entry name" value="RimP_C"/>
</dbReference>
<dbReference type="HAMAP" id="MF_01077">
    <property type="entry name" value="RimP"/>
    <property type="match status" value="1"/>
</dbReference>
<evidence type="ECO:0000313" key="8">
    <source>
        <dbReference type="Proteomes" id="UP000639973"/>
    </source>
</evidence>
<evidence type="ECO:0000259" key="6">
    <source>
        <dbReference type="Pfam" id="PF17384"/>
    </source>
</evidence>
<organism evidence="7 8">
    <name type="scientific">Deinococcus aerolatus</name>
    <dbReference type="NCBI Taxonomy" id="522487"/>
    <lineage>
        <taxon>Bacteria</taxon>
        <taxon>Thermotogati</taxon>
        <taxon>Deinococcota</taxon>
        <taxon>Deinococci</taxon>
        <taxon>Deinococcales</taxon>
        <taxon>Deinococcaceae</taxon>
        <taxon>Deinococcus</taxon>
    </lineage>
</organism>
<keyword evidence="8" id="KW-1185">Reference proteome</keyword>